<reference evidence="1" key="1">
    <citation type="submission" date="2019-09" db="EMBL/GenBank/DDBJ databases">
        <title>Draft genome information of white flower Hibiscus syriacus.</title>
        <authorList>
            <person name="Kim Y.-M."/>
        </authorList>
    </citation>
    <scope>NUCLEOTIDE SEQUENCE [LARGE SCALE GENOMIC DNA]</scope>
    <source>
        <strain evidence="1">YM2019G1</strain>
    </source>
</reference>
<dbReference type="EMBL" id="VEPZ02000305">
    <property type="protein sequence ID" value="KAE8727733.1"/>
    <property type="molecule type" value="Genomic_DNA"/>
</dbReference>
<accession>A0A6A3CEV3</accession>
<dbReference type="Proteomes" id="UP000436088">
    <property type="component" value="Unassembled WGS sequence"/>
</dbReference>
<proteinExistence type="predicted"/>
<evidence type="ECO:0000313" key="2">
    <source>
        <dbReference type="Proteomes" id="UP000436088"/>
    </source>
</evidence>
<name>A0A6A3CEV3_HIBSY</name>
<dbReference type="AlphaFoldDB" id="A0A6A3CEV3"/>
<comment type="caution">
    <text evidence="1">The sequence shown here is derived from an EMBL/GenBank/DDBJ whole genome shotgun (WGS) entry which is preliminary data.</text>
</comment>
<evidence type="ECO:0000313" key="1">
    <source>
        <dbReference type="EMBL" id="KAE8727733.1"/>
    </source>
</evidence>
<gene>
    <name evidence="1" type="ORF">F3Y22_tig00005406pilonHSYRG00520</name>
</gene>
<sequence>MLSLVIGSDITDASVAAIASSYSRLELLDLSWWNSVCTAQLPLLELMDRVITINDPDFQNQPSDQNSDSEVPNVMNNKLHLMCQKLIIKHSRLKKLSLWGCSSLDVSSFSP</sequence>
<protein>
    <submittedName>
        <fullName evidence="1">Uncharacterized protein</fullName>
    </submittedName>
</protein>
<keyword evidence="2" id="KW-1185">Reference proteome</keyword>
<organism evidence="1 2">
    <name type="scientific">Hibiscus syriacus</name>
    <name type="common">Rose of Sharon</name>
    <dbReference type="NCBI Taxonomy" id="106335"/>
    <lineage>
        <taxon>Eukaryota</taxon>
        <taxon>Viridiplantae</taxon>
        <taxon>Streptophyta</taxon>
        <taxon>Embryophyta</taxon>
        <taxon>Tracheophyta</taxon>
        <taxon>Spermatophyta</taxon>
        <taxon>Magnoliopsida</taxon>
        <taxon>eudicotyledons</taxon>
        <taxon>Gunneridae</taxon>
        <taxon>Pentapetalae</taxon>
        <taxon>rosids</taxon>
        <taxon>malvids</taxon>
        <taxon>Malvales</taxon>
        <taxon>Malvaceae</taxon>
        <taxon>Malvoideae</taxon>
        <taxon>Hibiscus</taxon>
    </lineage>
</organism>